<dbReference type="InterPro" id="IPR013096">
    <property type="entry name" value="Cupin_2"/>
</dbReference>
<comment type="caution">
    <text evidence="2">The sequence shown here is derived from an EMBL/GenBank/DDBJ whole genome shotgun (WGS) entry which is preliminary data.</text>
</comment>
<evidence type="ECO:0000259" key="1">
    <source>
        <dbReference type="Pfam" id="PF07883"/>
    </source>
</evidence>
<dbReference type="Proteomes" id="UP000474175">
    <property type="component" value="Unassembled WGS sequence"/>
</dbReference>
<feature type="domain" description="Cupin type-2" evidence="1">
    <location>
        <begin position="34"/>
        <end position="100"/>
    </location>
</feature>
<dbReference type="SUPFAM" id="SSF51182">
    <property type="entry name" value="RmlC-like cupins"/>
    <property type="match status" value="1"/>
</dbReference>
<evidence type="ECO:0000313" key="2">
    <source>
        <dbReference type="EMBL" id="NDU96798.1"/>
    </source>
</evidence>
<evidence type="ECO:0000313" key="3">
    <source>
        <dbReference type="Proteomes" id="UP000474175"/>
    </source>
</evidence>
<dbReference type="Gene3D" id="2.60.120.10">
    <property type="entry name" value="Jelly Rolls"/>
    <property type="match status" value="1"/>
</dbReference>
<sequence>MNTLPRTVTNPDIGDKVTFLKTAAETNGEYALVEVELAPGGGNGLHYHVTFIEVFDVIQGVLGIQYGKEIMSLKAGESATVPLNVVHRFFNPSPDKPVKFRTTIKPARHFEEMIRIAYGLANDGLTNKKGMPKSIWDLSILFEKGESYLPTLPLRIQKGLFGLLAYIARLKGRDKALLKYYSV</sequence>
<dbReference type="RefSeq" id="WP_163951618.1">
    <property type="nucleotide sequence ID" value="NZ_JAAFZH010000008.1"/>
</dbReference>
<name>A0A6L9LE58_9BACT</name>
<dbReference type="AlphaFoldDB" id="A0A6L9LE58"/>
<dbReference type="PANTHER" id="PTHR36440">
    <property type="entry name" value="PUTATIVE (AFU_ORTHOLOGUE AFUA_8G07350)-RELATED"/>
    <property type="match status" value="1"/>
</dbReference>
<dbReference type="PANTHER" id="PTHR36440:SF1">
    <property type="entry name" value="PUTATIVE (AFU_ORTHOLOGUE AFUA_8G07350)-RELATED"/>
    <property type="match status" value="1"/>
</dbReference>
<dbReference type="InterPro" id="IPR053146">
    <property type="entry name" value="QDO-like"/>
</dbReference>
<dbReference type="Pfam" id="PF07883">
    <property type="entry name" value="Cupin_2"/>
    <property type="match status" value="1"/>
</dbReference>
<protein>
    <submittedName>
        <fullName evidence="2">Cupin domain-containing protein</fullName>
    </submittedName>
</protein>
<keyword evidence="3" id="KW-1185">Reference proteome</keyword>
<gene>
    <name evidence="2" type="ORF">GK108_18085</name>
</gene>
<dbReference type="InterPro" id="IPR011051">
    <property type="entry name" value="RmlC_Cupin_sf"/>
</dbReference>
<accession>A0A6L9LE58</accession>
<dbReference type="InterPro" id="IPR014710">
    <property type="entry name" value="RmlC-like_jellyroll"/>
</dbReference>
<reference evidence="2 3" key="1">
    <citation type="submission" date="2020-02" db="EMBL/GenBank/DDBJ databases">
        <title>Draft genome sequence of two Spirosoma agri KCTC 52727 and Spirosoma terrae KCTC 52035.</title>
        <authorList>
            <person name="Rojas J."/>
            <person name="Ambika Manirajan B."/>
            <person name="Suarez C."/>
            <person name="Ratering S."/>
            <person name="Schnell S."/>
        </authorList>
    </citation>
    <scope>NUCLEOTIDE SEQUENCE [LARGE SCALE GENOMIC DNA]</scope>
    <source>
        <strain evidence="2 3">KCTC 52035</strain>
    </source>
</reference>
<organism evidence="2 3">
    <name type="scientific">Spirosoma terrae</name>
    <dbReference type="NCBI Taxonomy" id="1968276"/>
    <lineage>
        <taxon>Bacteria</taxon>
        <taxon>Pseudomonadati</taxon>
        <taxon>Bacteroidota</taxon>
        <taxon>Cytophagia</taxon>
        <taxon>Cytophagales</taxon>
        <taxon>Cytophagaceae</taxon>
        <taxon>Spirosoma</taxon>
    </lineage>
</organism>
<dbReference type="EMBL" id="JAAFZH010000008">
    <property type="protein sequence ID" value="NDU96798.1"/>
    <property type="molecule type" value="Genomic_DNA"/>
</dbReference>
<proteinExistence type="predicted"/>